<feature type="compositionally biased region" description="Basic and acidic residues" evidence="1">
    <location>
        <begin position="35"/>
        <end position="45"/>
    </location>
</feature>
<protein>
    <submittedName>
        <fullName evidence="2">Uncharacterized protein</fullName>
    </submittedName>
</protein>
<dbReference type="EMBL" id="JAQQWI010000022">
    <property type="protein sequence ID" value="KAK7996077.1"/>
    <property type="molecule type" value="Genomic_DNA"/>
</dbReference>
<comment type="caution">
    <text evidence="2">The sequence shown here is derived from an EMBL/GenBank/DDBJ whole genome shotgun (WGS) entry which is preliminary data.</text>
</comment>
<name>A0ABR1R3S8_9PEZI</name>
<feature type="region of interest" description="Disordered" evidence="1">
    <location>
        <begin position="1"/>
        <end position="45"/>
    </location>
</feature>
<proteinExistence type="predicted"/>
<keyword evidence="3" id="KW-1185">Reference proteome</keyword>
<organism evidence="2 3">
    <name type="scientific">Apiospora marii</name>
    <dbReference type="NCBI Taxonomy" id="335849"/>
    <lineage>
        <taxon>Eukaryota</taxon>
        <taxon>Fungi</taxon>
        <taxon>Dikarya</taxon>
        <taxon>Ascomycota</taxon>
        <taxon>Pezizomycotina</taxon>
        <taxon>Sordariomycetes</taxon>
        <taxon>Xylariomycetidae</taxon>
        <taxon>Amphisphaeriales</taxon>
        <taxon>Apiosporaceae</taxon>
        <taxon>Apiospora</taxon>
    </lineage>
</organism>
<evidence type="ECO:0000313" key="2">
    <source>
        <dbReference type="EMBL" id="KAK7996077.1"/>
    </source>
</evidence>
<evidence type="ECO:0000256" key="1">
    <source>
        <dbReference type="SAM" id="MobiDB-lite"/>
    </source>
</evidence>
<gene>
    <name evidence="2" type="ORF">PG991_015544</name>
</gene>
<accession>A0ABR1R3S8</accession>
<feature type="compositionally biased region" description="Polar residues" evidence="1">
    <location>
        <begin position="14"/>
        <end position="32"/>
    </location>
</feature>
<reference evidence="2 3" key="1">
    <citation type="submission" date="2023-01" db="EMBL/GenBank/DDBJ databases">
        <title>Analysis of 21 Apiospora genomes using comparative genomics revels a genus with tremendous synthesis potential of carbohydrate active enzymes and secondary metabolites.</title>
        <authorList>
            <person name="Sorensen T."/>
        </authorList>
    </citation>
    <scope>NUCLEOTIDE SEQUENCE [LARGE SCALE GENOMIC DNA]</scope>
    <source>
        <strain evidence="2 3">CBS 20057</strain>
    </source>
</reference>
<dbReference type="Proteomes" id="UP001396898">
    <property type="component" value="Unassembled WGS sequence"/>
</dbReference>
<sequence length="66" mass="7329">MPSSLSHIIPKAFSQRSGNTAAVARDSSSTFSFDPKLDEKKQKDEVKASIEQCMKSAQRNALKQWS</sequence>
<evidence type="ECO:0000313" key="3">
    <source>
        <dbReference type="Proteomes" id="UP001396898"/>
    </source>
</evidence>